<feature type="transmembrane region" description="Helical" evidence="6">
    <location>
        <begin position="318"/>
        <end position="342"/>
    </location>
</feature>
<protein>
    <recommendedName>
        <fullName evidence="9">MFS transporter</fullName>
    </recommendedName>
</protein>
<sequence length="425" mass="44205">MLQNRNFRLHWASVALSQTGSFFTTIALPWLVLTIANDDPISMTTVLAAGSISNGFFILAGGGLADRFSPMRTLLVSRVAFVLVMASLAALTWMSFVPLWLLTVYAVVLGTLGAVGVPASQSLLPAILKPSELGLGNGVIMGTLQVAQMVGPIMAGWLLWLSRRLSGAAAGSADPASIAAAFAVDACLVLVAVVLMSFMNVAVAPSPSVRVLELLREGVQFCWRQTGIRLVLGYLVLVSFFLHGPLMVGLPLLTKLTLGMHERGLGVLYSMIGCGTILGVILAALTKPSARRLGAIVLCCDLVAGIAFTTLGRVESGVAAGALLLTMGGGLGFTMVAGTTWFQTRTPPEYMGRVMSFVMFALYGLAPLSGTIAGYLIDATSVGQVISGAGAIIAAVSGLGLLIPRVRHMGDLPAYPQATARAPAS</sequence>
<evidence type="ECO:0000256" key="1">
    <source>
        <dbReference type="ARBA" id="ARBA00004651"/>
    </source>
</evidence>
<reference evidence="7 8" key="1">
    <citation type="submission" date="2015-09" db="EMBL/GenBank/DDBJ databases">
        <title>Sorangium comparison.</title>
        <authorList>
            <person name="Zaburannyi N."/>
            <person name="Bunk B."/>
            <person name="Overmann J."/>
            <person name="Mueller R."/>
        </authorList>
    </citation>
    <scope>NUCLEOTIDE SEQUENCE [LARGE SCALE GENOMIC DNA]</scope>
    <source>
        <strain evidence="7 8">So ce26</strain>
    </source>
</reference>
<feature type="transmembrane region" description="Helical" evidence="6">
    <location>
        <begin position="99"/>
        <end position="117"/>
    </location>
</feature>
<keyword evidence="5 6" id="KW-0472">Membrane</keyword>
<feature type="transmembrane region" description="Helical" evidence="6">
    <location>
        <begin position="354"/>
        <end position="377"/>
    </location>
</feature>
<feature type="transmembrane region" description="Helical" evidence="6">
    <location>
        <begin position="226"/>
        <end position="246"/>
    </location>
</feature>
<gene>
    <name evidence="7" type="ORF">SOCE26_056870</name>
</gene>
<feature type="transmembrane region" description="Helical" evidence="6">
    <location>
        <begin position="41"/>
        <end position="62"/>
    </location>
</feature>
<feature type="transmembrane region" description="Helical" evidence="6">
    <location>
        <begin position="383"/>
        <end position="403"/>
    </location>
</feature>
<dbReference type="PANTHER" id="PTHR23513">
    <property type="entry name" value="INTEGRAL MEMBRANE EFFLUX PROTEIN-RELATED"/>
    <property type="match status" value="1"/>
</dbReference>
<evidence type="ECO:0000256" key="5">
    <source>
        <dbReference type="ARBA" id="ARBA00023136"/>
    </source>
</evidence>
<evidence type="ECO:0008006" key="9">
    <source>
        <dbReference type="Google" id="ProtNLM"/>
    </source>
</evidence>
<feature type="transmembrane region" description="Helical" evidence="6">
    <location>
        <begin position="266"/>
        <end position="286"/>
    </location>
</feature>
<keyword evidence="2" id="KW-1003">Cell membrane</keyword>
<evidence type="ECO:0000256" key="3">
    <source>
        <dbReference type="ARBA" id="ARBA00022692"/>
    </source>
</evidence>
<feature type="transmembrane region" description="Helical" evidence="6">
    <location>
        <begin position="12"/>
        <end position="35"/>
    </location>
</feature>
<dbReference type="Gene3D" id="1.20.1250.20">
    <property type="entry name" value="MFS general substrate transporter like domains"/>
    <property type="match status" value="1"/>
</dbReference>
<dbReference type="AlphaFoldDB" id="A0A2L0EY56"/>
<organism evidence="7 8">
    <name type="scientific">Sorangium cellulosum</name>
    <name type="common">Polyangium cellulosum</name>
    <dbReference type="NCBI Taxonomy" id="56"/>
    <lineage>
        <taxon>Bacteria</taxon>
        <taxon>Pseudomonadati</taxon>
        <taxon>Myxococcota</taxon>
        <taxon>Polyangia</taxon>
        <taxon>Polyangiales</taxon>
        <taxon>Polyangiaceae</taxon>
        <taxon>Sorangium</taxon>
    </lineage>
</organism>
<dbReference type="SUPFAM" id="SSF103473">
    <property type="entry name" value="MFS general substrate transporter"/>
    <property type="match status" value="1"/>
</dbReference>
<proteinExistence type="predicted"/>
<dbReference type="Pfam" id="PF07690">
    <property type="entry name" value="MFS_1"/>
    <property type="match status" value="1"/>
</dbReference>
<dbReference type="GO" id="GO:0005886">
    <property type="term" value="C:plasma membrane"/>
    <property type="evidence" value="ECO:0007669"/>
    <property type="project" value="UniProtKB-SubCell"/>
</dbReference>
<evidence type="ECO:0000313" key="8">
    <source>
        <dbReference type="Proteomes" id="UP000238348"/>
    </source>
</evidence>
<comment type="subcellular location">
    <subcellularLocation>
        <location evidence="1">Cell membrane</location>
        <topology evidence="1">Multi-pass membrane protein</topology>
    </subcellularLocation>
</comment>
<name>A0A2L0EY56_SORCE</name>
<evidence type="ECO:0000256" key="6">
    <source>
        <dbReference type="SAM" id="Phobius"/>
    </source>
</evidence>
<feature type="transmembrane region" description="Helical" evidence="6">
    <location>
        <begin position="180"/>
        <end position="205"/>
    </location>
</feature>
<feature type="transmembrane region" description="Helical" evidence="6">
    <location>
        <begin position="293"/>
        <end position="312"/>
    </location>
</feature>
<feature type="transmembrane region" description="Helical" evidence="6">
    <location>
        <begin position="138"/>
        <end position="160"/>
    </location>
</feature>
<evidence type="ECO:0000313" key="7">
    <source>
        <dbReference type="EMBL" id="AUX44223.1"/>
    </source>
</evidence>
<evidence type="ECO:0000256" key="4">
    <source>
        <dbReference type="ARBA" id="ARBA00022989"/>
    </source>
</evidence>
<dbReference type="Proteomes" id="UP000238348">
    <property type="component" value="Chromosome"/>
</dbReference>
<dbReference type="InterPro" id="IPR036259">
    <property type="entry name" value="MFS_trans_sf"/>
</dbReference>
<feature type="transmembrane region" description="Helical" evidence="6">
    <location>
        <begin position="74"/>
        <end position="93"/>
    </location>
</feature>
<keyword evidence="4 6" id="KW-1133">Transmembrane helix</keyword>
<dbReference type="InterPro" id="IPR011701">
    <property type="entry name" value="MFS"/>
</dbReference>
<keyword evidence="3 6" id="KW-0812">Transmembrane</keyword>
<dbReference type="GO" id="GO:0022857">
    <property type="term" value="F:transmembrane transporter activity"/>
    <property type="evidence" value="ECO:0007669"/>
    <property type="project" value="InterPro"/>
</dbReference>
<dbReference type="CDD" id="cd06173">
    <property type="entry name" value="MFS_MefA_like"/>
    <property type="match status" value="1"/>
</dbReference>
<dbReference type="PANTHER" id="PTHR23513:SF11">
    <property type="entry name" value="STAPHYLOFERRIN A TRANSPORTER"/>
    <property type="match status" value="1"/>
</dbReference>
<accession>A0A2L0EY56</accession>
<evidence type="ECO:0000256" key="2">
    <source>
        <dbReference type="ARBA" id="ARBA00022475"/>
    </source>
</evidence>
<dbReference type="EMBL" id="CP012673">
    <property type="protein sequence ID" value="AUX44223.1"/>
    <property type="molecule type" value="Genomic_DNA"/>
</dbReference>